<organism evidence="1 2">
    <name type="scientific">Aureimonas endophytica</name>
    <dbReference type="NCBI Taxonomy" id="2027858"/>
    <lineage>
        <taxon>Bacteria</taxon>
        <taxon>Pseudomonadati</taxon>
        <taxon>Pseudomonadota</taxon>
        <taxon>Alphaproteobacteria</taxon>
        <taxon>Hyphomicrobiales</taxon>
        <taxon>Aurantimonadaceae</taxon>
        <taxon>Aureimonas</taxon>
    </lineage>
</organism>
<dbReference type="EMBL" id="BMIQ01000001">
    <property type="protein sequence ID" value="GGD90949.1"/>
    <property type="molecule type" value="Genomic_DNA"/>
</dbReference>
<evidence type="ECO:0000313" key="2">
    <source>
        <dbReference type="Proteomes" id="UP000644699"/>
    </source>
</evidence>
<dbReference type="AlphaFoldDB" id="A0A916ZDZ7"/>
<name>A0A916ZDZ7_9HYPH</name>
<reference evidence="1" key="2">
    <citation type="submission" date="2020-09" db="EMBL/GenBank/DDBJ databases">
        <authorList>
            <person name="Sun Q."/>
            <person name="Zhou Y."/>
        </authorList>
    </citation>
    <scope>NUCLEOTIDE SEQUENCE</scope>
    <source>
        <strain evidence="1">CGMCC 1.15367</strain>
    </source>
</reference>
<dbReference type="Proteomes" id="UP000644699">
    <property type="component" value="Unassembled WGS sequence"/>
</dbReference>
<sequence>MVIAMAARWRDAVTPGSWKRGRKASEPASQIGKAGATLAAVAARRFPRRPKGIAMLSGSIS</sequence>
<gene>
    <name evidence="1" type="ORF">GCM10011390_07060</name>
</gene>
<reference evidence="1" key="1">
    <citation type="journal article" date="2014" name="Int. J. Syst. Evol. Microbiol.">
        <title>Complete genome sequence of Corynebacterium casei LMG S-19264T (=DSM 44701T), isolated from a smear-ripened cheese.</title>
        <authorList>
            <consortium name="US DOE Joint Genome Institute (JGI-PGF)"/>
            <person name="Walter F."/>
            <person name="Albersmeier A."/>
            <person name="Kalinowski J."/>
            <person name="Ruckert C."/>
        </authorList>
    </citation>
    <scope>NUCLEOTIDE SEQUENCE</scope>
    <source>
        <strain evidence="1">CGMCC 1.15367</strain>
    </source>
</reference>
<protein>
    <submittedName>
        <fullName evidence="1">Uncharacterized protein</fullName>
    </submittedName>
</protein>
<evidence type="ECO:0000313" key="1">
    <source>
        <dbReference type="EMBL" id="GGD90949.1"/>
    </source>
</evidence>
<accession>A0A916ZDZ7</accession>
<comment type="caution">
    <text evidence="1">The sequence shown here is derived from an EMBL/GenBank/DDBJ whole genome shotgun (WGS) entry which is preliminary data.</text>
</comment>
<proteinExistence type="predicted"/>
<keyword evidence="2" id="KW-1185">Reference proteome</keyword>